<evidence type="ECO:0000256" key="4">
    <source>
        <dbReference type="PROSITE-ProRule" id="PRU00339"/>
    </source>
</evidence>
<dbReference type="EMBL" id="JAVYJV010000019">
    <property type="protein sequence ID" value="KAK4345376.1"/>
    <property type="molecule type" value="Genomic_DNA"/>
</dbReference>
<evidence type="ECO:0000256" key="5">
    <source>
        <dbReference type="SAM" id="MobiDB-lite"/>
    </source>
</evidence>
<dbReference type="SUPFAM" id="SSF48452">
    <property type="entry name" value="TPR-like"/>
    <property type="match status" value="2"/>
</dbReference>
<comment type="caution">
    <text evidence="7">The sequence shown here is derived from an EMBL/GenBank/DDBJ whole genome shotgun (WGS) entry which is preliminary data.</text>
</comment>
<dbReference type="Gene3D" id="1.25.40.10">
    <property type="entry name" value="Tetratricopeptide repeat domain"/>
    <property type="match status" value="1"/>
</dbReference>
<gene>
    <name evidence="7" type="ORF">RND71_035552</name>
</gene>
<name>A0AAE1R551_9SOLA</name>
<feature type="region of interest" description="Disordered" evidence="5">
    <location>
        <begin position="738"/>
        <end position="775"/>
    </location>
</feature>
<dbReference type="InterPro" id="IPR008847">
    <property type="entry name" value="Suf"/>
</dbReference>
<feature type="compositionally biased region" description="Polar residues" evidence="5">
    <location>
        <begin position="754"/>
        <end position="766"/>
    </location>
</feature>
<protein>
    <recommendedName>
        <fullName evidence="6">Suppressor of forked domain-containing protein</fullName>
    </recommendedName>
</protein>
<dbReference type="PROSITE" id="PS50005">
    <property type="entry name" value="TPR"/>
    <property type="match status" value="1"/>
</dbReference>
<evidence type="ECO:0000256" key="3">
    <source>
        <dbReference type="ARBA" id="ARBA00023242"/>
    </source>
</evidence>
<keyword evidence="4" id="KW-0802">TPR repeat</keyword>
<dbReference type="AlphaFoldDB" id="A0AAE1R551"/>
<evidence type="ECO:0000259" key="6">
    <source>
        <dbReference type="Pfam" id="PF05843"/>
    </source>
</evidence>
<reference evidence="7" key="1">
    <citation type="submission" date="2023-12" db="EMBL/GenBank/DDBJ databases">
        <title>Genome assembly of Anisodus tanguticus.</title>
        <authorList>
            <person name="Wang Y.-J."/>
        </authorList>
    </citation>
    <scope>NUCLEOTIDE SEQUENCE</scope>
    <source>
        <strain evidence="7">KB-2021</strain>
        <tissue evidence="7">Leaf</tissue>
    </source>
</reference>
<evidence type="ECO:0000256" key="1">
    <source>
        <dbReference type="ARBA" id="ARBA00004123"/>
    </source>
</evidence>
<dbReference type="InterPro" id="IPR045243">
    <property type="entry name" value="Rna14-like"/>
</dbReference>
<dbReference type="Gene3D" id="1.25.40.1040">
    <property type="match status" value="2"/>
</dbReference>
<dbReference type="GO" id="GO:0031124">
    <property type="term" value="P:mRNA 3'-end processing"/>
    <property type="evidence" value="ECO:0007669"/>
    <property type="project" value="InterPro"/>
</dbReference>
<organism evidence="7 8">
    <name type="scientific">Anisodus tanguticus</name>
    <dbReference type="NCBI Taxonomy" id="243964"/>
    <lineage>
        <taxon>Eukaryota</taxon>
        <taxon>Viridiplantae</taxon>
        <taxon>Streptophyta</taxon>
        <taxon>Embryophyta</taxon>
        <taxon>Tracheophyta</taxon>
        <taxon>Spermatophyta</taxon>
        <taxon>Magnoliopsida</taxon>
        <taxon>eudicotyledons</taxon>
        <taxon>Gunneridae</taxon>
        <taxon>Pentapetalae</taxon>
        <taxon>asterids</taxon>
        <taxon>lamiids</taxon>
        <taxon>Solanales</taxon>
        <taxon>Solanaceae</taxon>
        <taxon>Solanoideae</taxon>
        <taxon>Hyoscyameae</taxon>
        <taxon>Anisodus</taxon>
    </lineage>
</organism>
<dbReference type="GO" id="GO:0005634">
    <property type="term" value="C:nucleus"/>
    <property type="evidence" value="ECO:0007669"/>
    <property type="project" value="UniProtKB-SubCell"/>
</dbReference>
<evidence type="ECO:0000256" key="2">
    <source>
        <dbReference type="ARBA" id="ARBA00022737"/>
    </source>
</evidence>
<keyword evidence="3" id="KW-0539">Nucleus</keyword>
<dbReference type="PANTHER" id="PTHR19980:SF0">
    <property type="entry name" value="CLEAVAGE STIMULATION FACTOR SUBUNIT 3"/>
    <property type="match status" value="1"/>
</dbReference>
<keyword evidence="8" id="KW-1185">Reference proteome</keyword>
<sequence>MLETSTLSREAVSDIMTDKYNVEAAEMLANETLRLAISEAVPIYEQLLSTFPTAVNDHFIMDAEDWGYLKKHMKIKNYIAICSILVPSDEAKYWKQYVEAYMAVNNDDATKQIFSRCLLNCLQIPLCGSFLALTFWCGMGLAPWSFLGCSTLCTVMVWIESNMNDSDGAGKLLWRRCYIRFIRKVNDKRGNEAQEETRKAYDFMLNYVGADIASGPVWMEYIAFLRSLPAQTTQEESQRMTSVRKTYQRAIVTPTHHVEQLWRDYETFENSISRALAKGLVSEYQPKYNSARAVYRERKKYIDEIDWNMLAIPPSGSSKAIPSEEMQWMAWKKLLAFEKHASLSAVQSRRETLNGTFVLQTCFQGQSSKIPPFLGIPLNTRTPNIVLSISAMLESLFLENSFEREILEEVIVQAADVLPKTYPMCPCISFGAPVDQRTIKGSPCLMYLYHYPDIWYEYATTHAKAGSIDSAIKVFQRALKALPDSEMLRYAYAELEESRGAIQAAKKVYESLLGDGSNASALSHIQVSAIITTEDHLAGLISFLAFIRFLRRSEGVEASRKYFVDARKSPSCTYHVYVAYAMMAFCLDKDAKMAHNVFEAGLKRFMHEPGYILEPRCNAWGKTCGNIWYADFLHRLNDDRNIRALFERALSSLPPEESVEVWKKFTQFEQTYGDLASMLKVEQRRKEALSRTGDDGTSELESSLQDVVSRYSFMDLWPCSSNDLDHLARQEWLGRNINKKPDKPTVGIEAGSADKTSSGVSSNTNPPAKVLSPDTSKMTVYDPRQMPGPAPLAVPSASGTLPFSGPFSSSGPPNSLNDILKSLPPAFAAFVANLPAVEGIVLNFFFLSNVPVTYPMKS</sequence>
<feature type="domain" description="Suppressor of forked" evidence="6">
    <location>
        <begin position="173"/>
        <end position="349"/>
    </location>
</feature>
<evidence type="ECO:0000313" key="7">
    <source>
        <dbReference type="EMBL" id="KAK4345376.1"/>
    </source>
</evidence>
<proteinExistence type="predicted"/>
<dbReference type="Pfam" id="PF05843">
    <property type="entry name" value="Suf"/>
    <property type="match status" value="2"/>
</dbReference>
<evidence type="ECO:0000313" key="8">
    <source>
        <dbReference type="Proteomes" id="UP001291623"/>
    </source>
</evidence>
<keyword evidence="2" id="KW-0677">Repeat</keyword>
<dbReference type="SMART" id="SM00386">
    <property type="entry name" value="HAT"/>
    <property type="match status" value="4"/>
</dbReference>
<dbReference type="InterPro" id="IPR019734">
    <property type="entry name" value="TPR_rpt"/>
</dbReference>
<accession>A0AAE1R551</accession>
<feature type="repeat" description="TPR" evidence="4">
    <location>
        <begin position="452"/>
        <end position="485"/>
    </location>
</feature>
<feature type="domain" description="Suppressor of forked" evidence="6">
    <location>
        <begin position="444"/>
        <end position="724"/>
    </location>
</feature>
<dbReference type="InterPro" id="IPR011990">
    <property type="entry name" value="TPR-like_helical_dom_sf"/>
</dbReference>
<comment type="subcellular location">
    <subcellularLocation>
        <location evidence="1">Nucleus</location>
    </subcellularLocation>
</comment>
<dbReference type="GO" id="GO:0003729">
    <property type="term" value="F:mRNA binding"/>
    <property type="evidence" value="ECO:0007669"/>
    <property type="project" value="TreeGrafter"/>
</dbReference>
<dbReference type="Proteomes" id="UP001291623">
    <property type="component" value="Unassembled WGS sequence"/>
</dbReference>
<dbReference type="PANTHER" id="PTHR19980">
    <property type="entry name" value="RNA CLEAVAGE STIMULATION FACTOR"/>
    <property type="match status" value="1"/>
</dbReference>
<dbReference type="InterPro" id="IPR003107">
    <property type="entry name" value="HAT"/>
</dbReference>